<gene>
    <name evidence="3" type="ORF">JBS370_LOCUS27504</name>
    <name evidence="2" type="ORF">ZHD862_LOCUS5434</name>
</gene>
<evidence type="ECO:0000313" key="4">
    <source>
        <dbReference type="Proteomes" id="UP000663836"/>
    </source>
</evidence>
<reference evidence="3" key="1">
    <citation type="submission" date="2021-02" db="EMBL/GenBank/DDBJ databases">
        <authorList>
            <person name="Nowell W R."/>
        </authorList>
    </citation>
    <scope>NUCLEOTIDE SEQUENCE</scope>
</reference>
<protein>
    <submittedName>
        <fullName evidence="3">Uncharacterized protein</fullName>
    </submittedName>
</protein>
<dbReference type="AlphaFoldDB" id="A0A819Q466"/>
<feature type="signal peptide" evidence="1">
    <location>
        <begin position="1"/>
        <end position="21"/>
    </location>
</feature>
<feature type="chain" id="PRO_5035619282" evidence="1">
    <location>
        <begin position="22"/>
        <end position="283"/>
    </location>
</feature>
<dbReference type="EMBL" id="CAJOBD010005188">
    <property type="protein sequence ID" value="CAF4022716.1"/>
    <property type="molecule type" value="Genomic_DNA"/>
</dbReference>
<organism evidence="3 4">
    <name type="scientific">Rotaria sordida</name>
    <dbReference type="NCBI Taxonomy" id="392033"/>
    <lineage>
        <taxon>Eukaryota</taxon>
        <taxon>Metazoa</taxon>
        <taxon>Spiralia</taxon>
        <taxon>Gnathifera</taxon>
        <taxon>Rotifera</taxon>
        <taxon>Eurotatoria</taxon>
        <taxon>Bdelloidea</taxon>
        <taxon>Philodinida</taxon>
        <taxon>Philodinidae</taxon>
        <taxon>Rotaria</taxon>
    </lineage>
</organism>
<keyword evidence="1" id="KW-0732">Signal</keyword>
<comment type="caution">
    <text evidence="3">The sequence shown here is derived from an EMBL/GenBank/DDBJ whole genome shotgun (WGS) entry which is preliminary data.</text>
</comment>
<evidence type="ECO:0000313" key="3">
    <source>
        <dbReference type="EMBL" id="CAF4022716.1"/>
    </source>
</evidence>
<dbReference type="EMBL" id="CAJNOT010000143">
    <property type="protein sequence ID" value="CAF0862062.1"/>
    <property type="molecule type" value="Genomic_DNA"/>
</dbReference>
<dbReference type="Proteomes" id="UP000663864">
    <property type="component" value="Unassembled WGS sequence"/>
</dbReference>
<name>A0A819Q466_9BILA</name>
<proteinExistence type="predicted"/>
<accession>A0A819Q466</accession>
<evidence type="ECO:0000256" key="1">
    <source>
        <dbReference type="SAM" id="SignalP"/>
    </source>
</evidence>
<dbReference type="Proteomes" id="UP000663836">
    <property type="component" value="Unassembled WGS sequence"/>
</dbReference>
<evidence type="ECO:0000313" key="2">
    <source>
        <dbReference type="EMBL" id="CAF0862062.1"/>
    </source>
</evidence>
<sequence length="283" mass="33671">MMFMKIDFLLVLIIVTDITVGYHQQCTQMRRCFLPFENVTAYPPECEEKLTYDDECRTTWSIDFIKRQIVLEYGHIELHGPPTYATYLQLFVDLNKNTKSISAYYRCTTSDDCARKFYESYIRLYMRKESIFNEIQELLFDKNSNSTSAQTIECYSYTANRILSCESGGCVGGLLISKNLSYYEVSQRCADPLFDNDWQPASFQMRIMERYPREYFDQYIVQFICNKRLCNDKEEINKFKELSNQYHQWPLYNMISTQPTNSSEKRSIINYFLIVSSIYLWLI</sequence>